<evidence type="ECO:0000256" key="2">
    <source>
        <dbReference type="ARBA" id="ARBA00010817"/>
    </source>
</evidence>
<name>A0A5J5G5S7_9BACL</name>
<dbReference type="PANTHER" id="PTHR43003:SF12">
    <property type="entry name" value="DNA-3-METHYLADENINE GLYCOSYLASE"/>
    <property type="match status" value="1"/>
</dbReference>
<keyword evidence="8" id="KW-1185">Reference proteome</keyword>
<comment type="catalytic activity">
    <reaction evidence="1">
        <text>Hydrolysis of alkylated DNA, releasing 3-methyladenine, 3-methylguanine, 7-methylguanine and 7-methyladenine.</text>
        <dbReference type="EC" id="3.2.2.21"/>
    </reaction>
</comment>
<dbReference type="GO" id="GO:0032993">
    <property type="term" value="C:protein-DNA complex"/>
    <property type="evidence" value="ECO:0007669"/>
    <property type="project" value="TreeGrafter"/>
</dbReference>
<dbReference type="Pfam" id="PF00730">
    <property type="entry name" value="HhH-GPD"/>
    <property type="match status" value="1"/>
</dbReference>
<dbReference type="OrthoDB" id="9785929at2"/>
<dbReference type="SMART" id="SM00478">
    <property type="entry name" value="ENDO3c"/>
    <property type="match status" value="1"/>
</dbReference>
<dbReference type="InterPro" id="IPR003265">
    <property type="entry name" value="HhH-GPD_domain"/>
</dbReference>
<dbReference type="GO" id="GO:0006307">
    <property type="term" value="P:DNA alkylation repair"/>
    <property type="evidence" value="ECO:0007669"/>
    <property type="project" value="TreeGrafter"/>
</dbReference>
<dbReference type="Gene3D" id="1.10.340.30">
    <property type="entry name" value="Hypothetical protein, domain 2"/>
    <property type="match status" value="1"/>
</dbReference>
<dbReference type="GO" id="GO:0006285">
    <property type="term" value="P:base-excision repair, AP site formation"/>
    <property type="evidence" value="ECO:0007669"/>
    <property type="project" value="TreeGrafter"/>
</dbReference>
<dbReference type="CDD" id="cd00056">
    <property type="entry name" value="ENDO3c"/>
    <property type="match status" value="1"/>
</dbReference>
<comment type="caution">
    <text evidence="7">The sequence shown here is derived from an EMBL/GenBank/DDBJ whole genome shotgun (WGS) entry which is preliminary data.</text>
</comment>
<dbReference type="FunFam" id="1.10.340.30:FF:000004">
    <property type="entry name" value="DNA-3-methyladenine glycosylase II"/>
    <property type="match status" value="1"/>
</dbReference>
<reference evidence="7 8" key="1">
    <citation type="submission" date="2019-09" db="EMBL/GenBank/DDBJ databases">
        <title>Bacillus ochoae sp. nov., Paenibacillus whitsoniae sp. nov., Paenibacillus spiritus sp. nov. Isolated from the Mars Exploration Rover during spacecraft assembly.</title>
        <authorList>
            <person name="Seuylemezian A."/>
            <person name="Vaishampayan P."/>
        </authorList>
    </citation>
    <scope>NUCLEOTIDE SEQUENCE [LARGE SCALE GENOMIC DNA]</scope>
    <source>
        <strain evidence="7 8">MER_111</strain>
    </source>
</reference>
<dbReference type="Proteomes" id="UP000367750">
    <property type="component" value="Unassembled WGS sequence"/>
</dbReference>
<dbReference type="InterPro" id="IPR037046">
    <property type="entry name" value="AlkA_N_sf"/>
</dbReference>
<dbReference type="InterPro" id="IPR023170">
    <property type="entry name" value="HhH_base_excis_C"/>
</dbReference>
<dbReference type="GO" id="GO:0008725">
    <property type="term" value="F:DNA-3-methyladenine glycosylase activity"/>
    <property type="evidence" value="ECO:0007669"/>
    <property type="project" value="TreeGrafter"/>
</dbReference>
<dbReference type="GO" id="GO:0043916">
    <property type="term" value="F:DNA-7-methylguanine glycosylase activity"/>
    <property type="evidence" value="ECO:0007669"/>
    <property type="project" value="TreeGrafter"/>
</dbReference>
<evidence type="ECO:0000259" key="6">
    <source>
        <dbReference type="SMART" id="SM00478"/>
    </source>
</evidence>
<evidence type="ECO:0000256" key="4">
    <source>
        <dbReference type="ARBA" id="ARBA00022763"/>
    </source>
</evidence>
<dbReference type="RefSeq" id="WP_150458768.1">
    <property type="nucleotide sequence ID" value="NZ_VYKK01000017.1"/>
</dbReference>
<dbReference type="InterPro" id="IPR011257">
    <property type="entry name" value="DNA_glycosylase"/>
</dbReference>
<protein>
    <recommendedName>
        <fullName evidence="3">DNA-3-methyladenine glycosylase II</fullName>
        <ecNumber evidence="3">3.2.2.21</ecNumber>
    </recommendedName>
</protein>
<evidence type="ECO:0000256" key="1">
    <source>
        <dbReference type="ARBA" id="ARBA00000086"/>
    </source>
</evidence>
<proteinExistence type="inferred from homology"/>
<dbReference type="GO" id="GO:0005737">
    <property type="term" value="C:cytoplasm"/>
    <property type="evidence" value="ECO:0007669"/>
    <property type="project" value="TreeGrafter"/>
</dbReference>
<dbReference type="InterPro" id="IPR051912">
    <property type="entry name" value="Alkylbase_DNA_Glycosylase/TA"/>
</dbReference>
<dbReference type="GO" id="GO:0032131">
    <property type="term" value="F:alkylated DNA binding"/>
    <property type="evidence" value="ECO:0007669"/>
    <property type="project" value="TreeGrafter"/>
</dbReference>
<dbReference type="EC" id="3.2.2.21" evidence="3"/>
<dbReference type="PANTHER" id="PTHR43003">
    <property type="entry name" value="DNA-3-METHYLADENINE GLYCOSYLASE"/>
    <property type="match status" value="1"/>
</dbReference>
<feature type="domain" description="HhH-GPD" evidence="6">
    <location>
        <begin position="136"/>
        <end position="301"/>
    </location>
</feature>
<keyword evidence="5" id="KW-0234">DNA repair</keyword>
<dbReference type="Gene3D" id="1.10.1670.10">
    <property type="entry name" value="Helix-hairpin-Helix base-excision DNA repair enzymes (C-terminal)"/>
    <property type="match status" value="1"/>
</dbReference>
<gene>
    <name evidence="7" type="ORF">F4V43_13480</name>
</gene>
<evidence type="ECO:0000256" key="3">
    <source>
        <dbReference type="ARBA" id="ARBA00012000"/>
    </source>
</evidence>
<dbReference type="EMBL" id="VYKK01000017">
    <property type="protein sequence ID" value="KAA9002423.1"/>
    <property type="molecule type" value="Genomic_DNA"/>
</dbReference>
<dbReference type="AlphaFoldDB" id="A0A5J5G5S7"/>
<dbReference type="SUPFAM" id="SSF48150">
    <property type="entry name" value="DNA-glycosylase"/>
    <property type="match status" value="1"/>
</dbReference>
<comment type="similarity">
    <text evidence="2">Belongs to the alkylbase DNA glycosidase AlkA family.</text>
</comment>
<keyword evidence="4" id="KW-0227">DNA damage</keyword>
<evidence type="ECO:0000256" key="5">
    <source>
        <dbReference type="ARBA" id="ARBA00023204"/>
    </source>
</evidence>
<evidence type="ECO:0000313" key="8">
    <source>
        <dbReference type="Proteomes" id="UP000367750"/>
    </source>
</evidence>
<evidence type="ECO:0000313" key="7">
    <source>
        <dbReference type="EMBL" id="KAA9002423.1"/>
    </source>
</evidence>
<dbReference type="Gene3D" id="3.30.310.20">
    <property type="entry name" value="DNA-3-methyladenine glycosylase AlkA, N-terminal domain"/>
    <property type="match status" value="1"/>
</dbReference>
<organism evidence="7 8">
    <name type="scientific">Paenibacillus spiritus</name>
    <dbReference type="NCBI Taxonomy" id="2496557"/>
    <lineage>
        <taxon>Bacteria</taxon>
        <taxon>Bacillati</taxon>
        <taxon>Bacillota</taxon>
        <taxon>Bacilli</taxon>
        <taxon>Bacillales</taxon>
        <taxon>Paenibacillaceae</taxon>
        <taxon>Paenibacillus</taxon>
    </lineage>
</organism>
<accession>A0A5J5G5S7</accession>
<sequence>MSVLLFERELPELFSWEECLAYLDRTPLECLFRTNPADQSIIRLIEADGLRLPVRLSLSRPGTLAAESLTGEMPSEAGLAELREYVADWFDLDRNLAPFYQRGENDAVLGPLLRRHRGLRIVGIPDLFEALCWAILGQQVNLAFAYLLKQRLTEAFGEWREYEGERYPLFPKPEALRGVTEEELMRLKLSGSKARTVLEVARRIDEGLLSREELLALASPEDAGRTLTAVKGIGPWTAAYVRMRCLRDPSAFPIGDAGLHNAVRHTLGTDRKPTMPELLELFAGWRGWEAYATFYLWRVLY</sequence>